<dbReference type="InterPro" id="IPR004364">
    <property type="entry name" value="Aa-tRNA-synt_II"/>
</dbReference>
<evidence type="ECO:0000313" key="6">
    <source>
        <dbReference type="EMBL" id="QSW37863.1"/>
    </source>
</evidence>
<feature type="transmembrane region" description="Helical" evidence="4">
    <location>
        <begin position="12"/>
        <end position="30"/>
    </location>
</feature>
<evidence type="ECO:0000256" key="1">
    <source>
        <dbReference type="ARBA" id="ARBA00022598"/>
    </source>
</evidence>
<dbReference type="PROSITE" id="PS50862">
    <property type="entry name" value="AA_TRNA_LIGASE_II"/>
    <property type="match status" value="1"/>
</dbReference>
<evidence type="ECO:0000256" key="2">
    <source>
        <dbReference type="ARBA" id="ARBA00022741"/>
    </source>
</evidence>
<reference evidence="6" key="1">
    <citation type="submission" date="2021-02" db="EMBL/GenBank/DDBJ databases">
        <authorList>
            <person name="Franco D."/>
        </authorList>
    </citation>
    <scope>NUCLEOTIDE SEQUENCE</scope>
    <source>
        <strain evidence="6">DICMUL</strain>
    </source>
</reference>
<dbReference type="GO" id="GO:0006430">
    <property type="term" value="P:lysyl-tRNA aminoacylation"/>
    <property type="evidence" value="ECO:0007669"/>
    <property type="project" value="InterPro"/>
</dbReference>
<accession>A0A974X9H5</accession>
<dbReference type="Proteomes" id="UP000663602">
    <property type="component" value="Chromosome"/>
</dbReference>
<reference evidence="6" key="2">
    <citation type="submission" date="2021-03" db="EMBL/GenBank/DDBJ databases">
        <title>Alternative transmission patterns in independently acquired nutritional co-symbionts of Dictyopharidae planthoppers.</title>
        <authorList>
            <person name="Michalik A."/>
            <person name="Lukasik P."/>
        </authorList>
    </citation>
    <scope>NUCLEOTIDE SEQUENCE</scope>
    <source>
        <strain evidence="6">DICMUL</strain>
    </source>
</reference>
<dbReference type="EMBL" id="CP071410">
    <property type="protein sequence ID" value="QSW37863.1"/>
    <property type="molecule type" value="Genomic_DNA"/>
</dbReference>
<dbReference type="SUPFAM" id="SSF55681">
    <property type="entry name" value="Class II aaRS and biotin synthetases"/>
    <property type="match status" value="1"/>
</dbReference>
<dbReference type="InterPro" id="IPR045864">
    <property type="entry name" value="aa-tRNA-synth_II/BPL/LPL"/>
</dbReference>
<dbReference type="AlphaFoldDB" id="A0A974X9H5"/>
<keyword evidence="4" id="KW-0812">Transmembrane</keyword>
<dbReference type="GO" id="GO:0004824">
    <property type="term" value="F:lysine-tRNA ligase activity"/>
    <property type="evidence" value="ECO:0007669"/>
    <property type="project" value="InterPro"/>
</dbReference>
<dbReference type="InterPro" id="IPR006195">
    <property type="entry name" value="aa-tRNA-synth_II"/>
</dbReference>
<sequence length="424" mass="49014">MYIYARLVTKRNFGGIIFLTVVWALLMFQVKVLRTDGISFVIAKQVSLGDVLLLHFRRLQFSAVLAFRVLCLMVDVRNLLLFPDKHHSITDRVVSYTRSYMVYGTNLRFKSELYMRFKLVQFIRLYMCSRLFIEVDTPIISSMPEAASSAPFVAFHKALKKQVYLRISPELCLKRILVSGFDAIFEIGKSFRNESLSVRHYSEFTSFEFYKVGRNYFWGIAFLVDLLQFLCLKLAVLASAVAIQINYFCSAGFDYLSLPEVIVKYTEYSMQQVLSVSFMISRLLKLGFNYDYFQMTLVQLWLLYFENYIQRYVVYPTFVLYFPIQDSPLARSRDLLTAERYELYVAGIEIANGFTELNDAVEQQARLVEQSVCTSKPLNTVFIDSLKFGMPSATGCGVGIDRLLMVIFSKSNIRDVIVFPEVRG</sequence>
<dbReference type="PANTHER" id="PTHR42918">
    <property type="entry name" value="LYSYL-TRNA SYNTHETASE"/>
    <property type="match status" value="1"/>
</dbReference>
<dbReference type="InterPro" id="IPR018149">
    <property type="entry name" value="Lys-tRNA-synth_II_C"/>
</dbReference>
<evidence type="ECO:0000313" key="7">
    <source>
        <dbReference type="Proteomes" id="UP000663602"/>
    </source>
</evidence>
<dbReference type="Pfam" id="PF00152">
    <property type="entry name" value="tRNA-synt_2"/>
    <property type="match status" value="1"/>
</dbReference>
<dbReference type="PRINTS" id="PR00982">
    <property type="entry name" value="TRNASYNTHLYS"/>
</dbReference>
<protein>
    <recommendedName>
        <fullName evidence="5">Aminoacyl-transfer RNA synthetases class-II family profile domain-containing protein</fullName>
    </recommendedName>
</protein>
<evidence type="ECO:0000259" key="5">
    <source>
        <dbReference type="PROSITE" id="PS50862"/>
    </source>
</evidence>
<feature type="domain" description="Aminoacyl-transfer RNA synthetases class-II family profile" evidence="5">
    <location>
        <begin position="115"/>
        <end position="420"/>
    </location>
</feature>
<dbReference type="GO" id="GO:0005524">
    <property type="term" value="F:ATP binding"/>
    <property type="evidence" value="ECO:0007669"/>
    <property type="project" value="UniProtKB-KW"/>
</dbReference>
<evidence type="ECO:0000256" key="4">
    <source>
        <dbReference type="SAM" id="Phobius"/>
    </source>
</evidence>
<evidence type="ECO:0000256" key="3">
    <source>
        <dbReference type="ARBA" id="ARBA00022840"/>
    </source>
</evidence>
<dbReference type="GO" id="GO:0000049">
    <property type="term" value="F:tRNA binding"/>
    <property type="evidence" value="ECO:0007669"/>
    <property type="project" value="TreeGrafter"/>
</dbReference>
<keyword evidence="4" id="KW-0472">Membrane</keyword>
<keyword evidence="2" id="KW-0547">Nucleotide-binding</keyword>
<proteinExistence type="predicted"/>
<name>A0A974X9H5_9PROT</name>
<dbReference type="Gene3D" id="3.30.930.10">
    <property type="entry name" value="Bira Bifunctional Protein, Domain 2"/>
    <property type="match status" value="1"/>
</dbReference>
<keyword evidence="4" id="KW-1133">Transmembrane helix</keyword>
<keyword evidence="3" id="KW-0067">ATP-binding</keyword>
<dbReference type="PANTHER" id="PTHR42918:SF15">
    <property type="entry name" value="LYSINE--TRNA LIGASE, CHLOROPLASTIC_MITOCHONDRIAL"/>
    <property type="match status" value="1"/>
</dbReference>
<keyword evidence="1" id="KW-0436">Ligase</keyword>
<dbReference type="GO" id="GO:0005829">
    <property type="term" value="C:cytosol"/>
    <property type="evidence" value="ECO:0007669"/>
    <property type="project" value="TreeGrafter"/>
</dbReference>
<gene>
    <name evidence="6" type="ORF">JSR02_00130</name>
</gene>
<organism evidence="6 7">
    <name type="scientific">Candidatus Vidania fulgoroideorum</name>
    <dbReference type="NCBI Taxonomy" id="881286"/>
    <lineage>
        <taxon>Bacteria</taxon>
        <taxon>Pseudomonadati</taxon>
        <taxon>Pseudomonadota</taxon>
        <taxon>Betaproteobacteria</taxon>
        <taxon>Candidatus Vidania</taxon>
    </lineage>
</organism>